<keyword evidence="7" id="KW-0067">ATP-binding</keyword>
<proteinExistence type="inferred from homology"/>
<dbReference type="Gene3D" id="2.10.109.10">
    <property type="entry name" value="Umud Fragment, subunit A"/>
    <property type="match status" value="1"/>
</dbReference>
<dbReference type="GO" id="GO:0004817">
    <property type="term" value="F:cysteine-tRNA ligase activity"/>
    <property type="evidence" value="ECO:0007669"/>
    <property type="project" value="InterPro"/>
</dbReference>
<feature type="domain" description="tRNA synthetases class I catalytic" evidence="11">
    <location>
        <begin position="139"/>
        <end position="330"/>
    </location>
</feature>
<dbReference type="Pfam" id="PF09190">
    <property type="entry name" value="DALR_2"/>
    <property type="match status" value="1"/>
</dbReference>
<dbReference type="PANTHER" id="PTHR10890">
    <property type="entry name" value="CYSTEINYL-TRNA SYNTHETASE"/>
    <property type="match status" value="1"/>
</dbReference>
<dbReference type="SUPFAM" id="SSF52374">
    <property type="entry name" value="Nucleotidylyl transferase"/>
    <property type="match status" value="1"/>
</dbReference>
<feature type="active site" evidence="8">
    <location>
        <position position="78"/>
    </location>
</feature>
<feature type="domain" description="tRNA synthetases class I catalytic" evidence="11">
    <location>
        <begin position="335"/>
        <end position="447"/>
    </location>
</feature>
<evidence type="ECO:0000313" key="14">
    <source>
        <dbReference type="EMBL" id="RHY32864.1"/>
    </source>
</evidence>
<evidence type="ECO:0000256" key="5">
    <source>
        <dbReference type="ARBA" id="ARBA00022741"/>
    </source>
</evidence>
<dbReference type="Gene3D" id="3.40.50.620">
    <property type="entry name" value="HUPs"/>
    <property type="match status" value="2"/>
</dbReference>
<evidence type="ECO:0000256" key="7">
    <source>
        <dbReference type="ARBA" id="ARBA00022840"/>
    </source>
</evidence>
<feature type="compositionally biased region" description="Basic and acidic residues" evidence="10">
    <location>
        <begin position="663"/>
        <end position="677"/>
    </location>
</feature>
<dbReference type="InterPro" id="IPR015273">
    <property type="entry name" value="Cys-tRNA-synt_Ia_DALR"/>
</dbReference>
<evidence type="ECO:0000259" key="12">
    <source>
        <dbReference type="Pfam" id="PF09190"/>
    </source>
</evidence>
<dbReference type="InterPro" id="IPR009080">
    <property type="entry name" value="tRNAsynth_Ia_anticodon-bd"/>
</dbReference>
<dbReference type="GO" id="GO:0006465">
    <property type="term" value="P:signal peptide processing"/>
    <property type="evidence" value="ECO:0007669"/>
    <property type="project" value="InterPro"/>
</dbReference>
<sequence>MNEYVKVAGGLARFGSLVFCMQQLGDVVLCVGPSMLPTLNEHGDVVLLDKLTPRFSKLQNGDVIIAKSPTNFRQTVCKRIIASEGETVGLKHRYHPTKIELKQVPKGHVWLEGDNKHDSHDSRYYGPVPYAMIQGRVLCRNKRVLWYMCGPTVYDITHLGHGRTYTCFDYVRRILEDYFGYQVELVMNITDVDDKIIVRAAENGWTEAHPGQSLPASKDEAAKTVLAWASEQTAESNMQRTSDLSKYFEKTFMDDMAALNIKPPTVLTRVSEYMPEIVEFVQGIIANGYAYESNGSVYFDTVAFAKAKGKNYGKLVPENVGQSELLAEGEDALRWHIECSAMASDALKHLEGGRIDIHTGGVDLRFPHHDNEIAQSEAYFDFEQWINYFIHTGHLNIEGLKMSKSLKNFVKINQALVHNTPRQLRFLFLLHKYNVPMDYNDNTMDEAVGVDAFFSKFFQNVKATLRETGIEQSQKWTAAEKALGKAVLDTKEKVHQALADDLDTPLALRLLQELAKDVNRYVASSPSPVSMAIRSAAEYITCMLRIFGLIPNSSGDIGFPLEGAAGGQEETLAPVLDIFTEFRDEVRAVLFNSDPSVDLKKTLMALCDSVRDSKLPHAGVRLEDRSGGKSVWKLADKDELLAEIKAKEDEKAAKEAAKLQRAADELKKQAEERERAQIHPTDLFKSSPEYSAFNEQGLPTLLASGEPVAKSLLKKLAKEQDKHQKLYDKYHME</sequence>
<dbReference type="GO" id="GO:0005524">
    <property type="term" value="F:ATP binding"/>
    <property type="evidence" value="ECO:0007669"/>
    <property type="project" value="UniProtKB-KW"/>
</dbReference>
<dbReference type="InterPro" id="IPR014729">
    <property type="entry name" value="Rossmann-like_a/b/a_fold"/>
</dbReference>
<dbReference type="Proteomes" id="UP000285060">
    <property type="component" value="Unassembled WGS sequence"/>
</dbReference>
<evidence type="ECO:0000256" key="2">
    <source>
        <dbReference type="ARBA" id="ARBA00004496"/>
    </source>
</evidence>
<dbReference type="CDD" id="cd00672">
    <property type="entry name" value="CysRS_core"/>
    <property type="match status" value="1"/>
</dbReference>
<dbReference type="InterPro" id="IPR032678">
    <property type="entry name" value="tRNA-synt_1_cat_dom"/>
</dbReference>
<evidence type="ECO:0000256" key="10">
    <source>
        <dbReference type="SAM" id="MobiDB-lite"/>
    </source>
</evidence>
<evidence type="ECO:0000256" key="6">
    <source>
        <dbReference type="ARBA" id="ARBA00022833"/>
    </source>
</evidence>
<dbReference type="GO" id="GO:0004252">
    <property type="term" value="F:serine-type endopeptidase activity"/>
    <property type="evidence" value="ECO:0007669"/>
    <property type="project" value="InterPro"/>
</dbReference>
<dbReference type="GO" id="GO:0005743">
    <property type="term" value="C:mitochondrial inner membrane"/>
    <property type="evidence" value="ECO:0007669"/>
    <property type="project" value="UniProtKB-SubCell"/>
</dbReference>
<dbReference type="EMBL" id="QUSY01000109">
    <property type="protein sequence ID" value="RHY32864.1"/>
    <property type="molecule type" value="Genomic_DNA"/>
</dbReference>
<dbReference type="VEuPathDB" id="FungiDB:H310_11513"/>
<evidence type="ECO:0000256" key="4">
    <source>
        <dbReference type="ARBA" id="ARBA00022723"/>
    </source>
</evidence>
<dbReference type="InterPro" id="IPR000223">
    <property type="entry name" value="Pept_S26A_signal_pept_1"/>
</dbReference>
<dbReference type="EC" id="3.4.21.-" evidence="9"/>
<keyword evidence="3" id="KW-0436">Ligase</keyword>
<keyword evidence="5" id="KW-0547">Nucleotide-binding</keyword>
<keyword evidence="9" id="KW-0472">Membrane</keyword>
<evidence type="ECO:0000256" key="8">
    <source>
        <dbReference type="PIRSR" id="PIRSR600223-1"/>
    </source>
</evidence>
<dbReference type="AlphaFoldDB" id="A0A3R6ZU85"/>
<evidence type="ECO:0000313" key="15">
    <source>
        <dbReference type="Proteomes" id="UP000285060"/>
    </source>
</evidence>
<feature type="region of interest" description="Disordered" evidence="10">
    <location>
        <begin position="663"/>
        <end position="689"/>
    </location>
</feature>
<comment type="similarity">
    <text evidence="9">Belongs to the peptidase S26 family.</text>
</comment>
<keyword evidence="6" id="KW-0862">Zinc</keyword>
<dbReference type="Pfam" id="PF01406">
    <property type="entry name" value="tRNA-synt_1e"/>
    <property type="match status" value="2"/>
</dbReference>
<feature type="domain" description="Peptidase S26" evidence="13">
    <location>
        <begin position="26"/>
        <end position="91"/>
    </location>
</feature>
<dbReference type="SUPFAM" id="SSF51306">
    <property type="entry name" value="LexA/Signal peptidase"/>
    <property type="match status" value="1"/>
</dbReference>
<name>A0A3R6ZU85_9STRA</name>
<dbReference type="Gene3D" id="1.20.120.1910">
    <property type="entry name" value="Cysteine-tRNA ligase, C-terminal anti-codon recognition domain"/>
    <property type="match status" value="1"/>
</dbReference>
<dbReference type="InterPro" id="IPR036286">
    <property type="entry name" value="LexA/Signal_pep-like_sf"/>
</dbReference>
<dbReference type="InterPro" id="IPR024909">
    <property type="entry name" value="Cys-tRNA/MSH_ligase"/>
</dbReference>
<feature type="domain" description="Cysteinyl-tRNA synthetase class Ia DALR" evidence="12">
    <location>
        <begin position="493"/>
        <end position="549"/>
    </location>
</feature>
<gene>
    <name evidence="14" type="ORF">DYB32_002169</name>
</gene>
<dbReference type="PANTHER" id="PTHR10890:SF3">
    <property type="entry name" value="CYSTEINE--TRNA LIGASE, CYTOPLASMIC"/>
    <property type="match status" value="1"/>
</dbReference>
<keyword evidence="9" id="KW-0378">Hydrolase</keyword>
<evidence type="ECO:0000259" key="13">
    <source>
        <dbReference type="Pfam" id="PF10502"/>
    </source>
</evidence>
<dbReference type="GO" id="GO:0006423">
    <property type="term" value="P:cysteinyl-tRNA aminoacylation"/>
    <property type="evidence" value="ECO:0007669"/>
    <property type="project" value="InterPro"/>
</dbReference>
<comment type="caution">
    <text evidence="14">The sequence shown here is derived from an EMBL/GenBank/DDBJ whole genome shotgun (WGS) entry which is preliminary data.</text>
</comment>
<evidence type="ECO:0000256" key="3">
    <source>
        <dbReference type="ARBA" id="ARBA00022598"/>
    </source>
</evidence>
<comment type="cofactor">
    <cofactor evidence="1">
        <name>Zn(2+)</name>
        <dbReference type="ChEBI" id="CHEBI:29105"/>
    </cofactor>
</comment>
<dbReference type="GO" id="GO:0046872">
    <property type="term" value="F:metal ion binding"/>
    <property type="evidence" value="ECO:0007669"/>
    <property type="project" value="UniProtKB-KW"/>
</dbReference>
<keyword evidence="9" id="KW-0999">Mitochondrion inner membrane</keyword>
<reference evidence="14 15" key="1">
    <citation type="submission" date="2018-08" db="EMBL/GenBank/DDBJ databases">
        <title>Aphanomyces genome sequencing and annotation.</title>
        <authorList>
            <person name="Minardi D."/>
            <person name="Oidtmann B."/>
            <person name="Van Der Giezen M."/>
            <person name="Studholme D.J."/>
        </authorList>
    </citation>
    <scope>NUCLEOTIDE SEQUENCE [LARGE SCALE GENOMIC DNA]</scope>
    <source>
        <strain evidence="14 15">NJM0002</strain>
    </source>
</reference>
<feature type="domain" description="Peptidase S26" evidence="13">
    <location>
        <begin position="102"/>
        <end position="138"/>
    </location>
</feature>
<feature type="active site" evidence="8">
    <location>
        <position position="34"/>
    </location>
</feature>
<dbReference type="PRINTS" id="PR00983">
    <property type="entry name" value="TRNASYNTHCYS"/>
</dbReference>
<organism evidence="14 15">
    <name type="scientific">Aphanomyces invadans</name>
    <dbReference type="NCBI Taxonomy" id="157072"/>
    <lineage>
        <taxon>Eukaryota</taxon>
        <taxon>Sar</taxon>
        <taxon>Stramenopiles</taxon>
        <taxon>Oomycota</taxon>
        <taxon>Saprolegniomycetes</taxon>
        <taxon>Saprolegniales</taxon>
        <taxon>Verrucalvaceae</taxon>
        <taxon>Aphanomyces</taxon>
    </lineage>
</organism>
<dbReference type="NCBIfam" id="TIGR02227">
    <property type="entry name" value="sigpep_I_bact"/>
    <property type="match status" value="1"/>
</dbReference>
<dbReference type="InterPro" id="IPR019533">
    <property type="entry name" value="Peptidase_S26"/>
</dbReference>
<accession>A0A3R6ZU85</accession>
<evidence type="ECO:0000256" key="1">
    <source>
        <dbReference type="ARBA" id="ARBA00001947"/>
    </source>
</evidence>
<keyword evidence="9" id="KW-0496">Mitochondrion</keyword>
<keyword evidence="9" id="KW-0645">Protease</keyword>
<comment type="subcellular location">
    <subcellularLocation>
        <location evidence="2">Cytoplasm</location>
    </subcellularLocation>
    <subcellularLocation>
        <location evidence="9">Mitochondrion inner membrane</location>
    </subcellularLocation>
</comment>
<keyword evidence="4" id="KW-0479">Metal-binding</keyword>
<evidence type="ECO:0000259" key="11">
    <source>
        <dbReference type="Pfam" id="PF01406"/>
    </source>
</evidence>
<keyword evidence="15" id="KW-1185">Reference proteome</keyword>
<dbReference type="SUPFAM" id="SSF47323">
    <property type="entry name" value="Anticodon-binding domain of a subclass of class I aminoacyl-tRNA synthetases"/>
    <property type="match status" value="1"/>
</dbReference>
<dbReference type="CDD" id="cd06530">
    <property type="entry name" value="S26_SPase_I"/>
    <property type="match status" value="1"/>
</dbReference>
<evidence type="ECO:0000256" key="9">
    <source>
        <dbReference type="RuleBase" id="RU362041"/>
    </source>
</evidence>
<dbReference type="Pfam" id="PF10502">
    <property type="entry name" value="Peptidase_S26"/>
    <property type="match status" value="2"/>
</dbReference>
<protein>
    <recommendedName>
        <fullName evidence="9">Mitochondrial inner membrane protease subunit</fullName>
        <ecNumber evidence="9">3.4.21.-</ecNumber>
    </recommendedName>
</protein>